<dbReference type="RefSeq" id="WP_176226277.1">
    <property type="nucleotide sequence ID" value="NZ_BLRV01000020.1"/>
</dbReference>
<dbReference type="SUPFAM" id="SSF81301">
    <property type="entry name" value="Nucleotidyltransferase"/>
    <property type="match status" value="1"/>
</dbReference>
<sequence length="115" mass="13404">MLDSKELAIQVARAALEKKAENIIILDVEKRLIITDYFIICSGLNVIQVQSISEFIQESLEKEGYRPVRVEGDGQSGWVLLDYLDVVVHVFSAEQRDYYQLERLWKDSSIIEWQR</sequence>
<comment type="subcellular location">
    <subcellularLocation>
        <location evidence="2">Cytoplasm</location>
    </subcellularLocation>
</comment>
<evidence type="ECO:0000256" key="2">
    <source>
        <dbReference type="HAMAP-Rule" id="MF_01477"/>
    </source>
</evidence>
<gene>
    <name evidence="2" type="primary">rsfS</name>
    <name evidence="3" type="ORF">HKBW3S06_00363</name>
</gene>
<organism evidence="3 4">
    <name type="scientific">Candidatus Hakubella thermalkaliphila</name>
    <dbReference type="NCBI Taxonomy" id="2754717"/>
    <lineage>
        <taxon>Bacteria</taxon>
        <taxon>Bacillati</taxon>
        <taxon>Actinomycetota</taxon>
        <taxon>Actinomycetota incertae sedis</taxon>
        <taxon>Candidatus Hakubellales</taxon>
        <taxon>Candidatus Hakubellaceae</taxon>
        <taxon>Candidatus Hakubella</taxon>
    </lineage>
</organism>
<dbReference type="EMBL" id="BLRV01000020">
    <property type="protein sequence ID" value="GFP21137.1"/>
    <property type="molecule type" value="Genomic_DNA"/>
</dbReference>
<dbReference type="GO" id="GO:0005737">
    <property type="term" value="C:cytoplasm"/>
    <property type="evidence" value="ECO:0007669"/>
    <property type="project" value="UniProtKB-SubCell"/>
</dbReference>
<evidence type="ECO:0000313" key="3">
    <source>
        <dbReference type="EMBL" id="GFP21137.1"/>
    </source>
</evidence>
<dbReference type="Proteomes" id="UP000580051">
    <property type="component" value="Unassembled WGS sequence"/>
</dbReference>
<dbReference type="InterPro" id="IPR004394">
    <property type="entry name" value="Iojap/RsfS/C7orf30"/>
</dbReference>
<dbReference type="GO" id="GO:0090071">
    <property type="term" value="P:negative regulation of ribosome biogenesis"/>
    <property type="evidence" value="ECO:0007669"/>
    <property type="project" value="UniProtKB-UniRule"/>
</dbReference>
<evidence type="ECO:0000313" key="4">
    <source>
        <dbReference type="Proteomes" id="UP000580051"/>
    </source>
</evidence>
<dbReference type="PANTHER" id="PTHR21043:SF0">
    <property type="entry name" value="MITOCHONDRIAL ASSEMBLY OF RIBOSOMAL LARGE SUBUNIT PROTEIN 1"/>
    <property type="match status" value="1"/>
</dbReference>
<dbReference type="NCBIfam" id="TIGR00090">
    <property type="entry name" value="rsfS_iojap_ybeB"/>
    <property type="match status" value="1"/>
</dbReference>
<evidence type="ECO:0000256" key="1">
    <source>
        <dbReference type="ARBA" id="ARBA00010574"/>
    </source>
</evidence>
<comment type="function">
    <text evidence="2">Functions as a ribosomal silencing factor. Interacts with ribosomal protein uL14 (rplN), blocking formation of intersubunit bridge B8. Prevents association of the 30S and 50S ribosomal subunits and the formation of functional ribosomes, thus repressing translation.</text>
</comment>
<name>A0A6V8NM35_9ACTN</name>
<dbReference type="HAMAP" id="MF_01477">
    <property type="entry name" value="Iojap_RsfS"/>
    <property type="match status" value="1"/>
</dbReference>
<keyword evidence="2" id="KW-0810">Translation regulation</keyword>
<dbReference type="AlphaFoldDB" id="A0A6V8NM35"/>
<accession>A0A6V8NM35</accession>
<comment type="similarity">
    <text evidence="1 2">Belongs to the Iojap/RsfS family.</text>
</comment>
<protein>
    <recommendedName>
        <fullName evidence="2">Ribosomal silencing factor RsfS</fullName>
    </recommendedName>
</protein>
<dbReference type="GO" id="GO:0043023">
    <property type="term" value="F:ribosomal large subunit binding"/>
    <property type="evidence" value="ECO:0007669"/>
    <property type="project" value="TreeGrafter"/>
</dbReference>
<dbReference type="InterPro" id="IPR043519">
    <property type="entry name" value="NT_sf"/>
</dbReference>
<keyword evidence="2" id="KW-0963">Cytoplasm</keyword>
<dbReference type="GO" id="GO:0017148">
    <property type="term" value="P:negative regulation of translation"/>
    <property type="evidence" value="ECO:0007669"/>
    <property type="project" value="UniProtKB-UniRule"/>
</dbReference>
<reference evidence="3 4" key="1">
    <citation type="journal article" date="2020" name="Front. Microbiol.">
        <title>Single-cell genomics of novel Actinobacteria with the Wood-Ljungdahl pathway discovered in a serpentinizing system.</title>
        <authorList>
            <person name="Merino N."/>
            <person name="Kawai M."/>
            <person name="Boyd E.S."/>
            <person name="Colman D.R."/>
            <person name="McGlynn S.E."/>
            <person name="Nealson K.H."/>
            <person name="Kurokawa K."/>
            <person name="Hongoh Y."/>
        </authorList>
    </citation>
    <scope>NUCLEOTIDE SEQUENCE [LARGE SCALE GENOMIC DNA]</scope>
    <source>
        <strain evidence="3 4">S06</strain>
    </source>
</reference>
<keyword evidence="2" id="KW-0678">Repressor</keyword>
<comment type="caution">
    <text evidence="3">The sequence shown here is derived from an EMBL/GenBank/DDBJ whole genome shotgun (WGS) entry which is preliminary data.</text>
</comment>
<dbReference type="PANTHER" id="PTHR21043">
    <property type="entry name" value="IOJAP SUPERFAMILY ORTHOLOG"/>
    <property type="match status" value="1"/>
</dbReference>
<dbReference type="Pfam" id="PF02410">
    <property type="entry name" value="RsfS"/>
    <property type="match status" value="1"/>
</dbReference>
<dbReference type="Gene3D" id="3.30.460.10">
    <property type="entry name" value="Beta Polymerase, domain 2"/>
    <property type="match status" value="1"/>
</dbReference>
<dbReference type="GO" id="GO:0042256">
    <property type="term" value="P:cytosolic ribosome assembly"/>
    <property type="evidence" value="ECO:0007669"/>
    <property type="project" value="UniProtKB-UniRule"/>
</dbReference>
<proteinExistence type="inferred from homology"/>
<comment type="subunit">
    <text evidence="2">Interacts with ribosomal protein uL14 (rplN).</text>
</comment>